<dbReference type="Pfam" id="PF13185">
    <property type="entry name" value="GAF_2"/>
    <property type="match status" value="1"/>
</dbReference>
<dbReference type="InterPro" id="IPR029016">
    <property type="entry name" value="GAF-like_dom_sf"/>
</dbReference>
<dbReference type="GO" id="GO:0000155">
    <property type="term" value="F:phosphorelay sensor kinase activity"/>
    <property type="evidence" value="ECO:0007669"/>
    <property type="project" value="InterPro"/>
</dbReference>
<dbReference type="CDD" id="cd16917">
    <property type="entry name" value="HATPase_UhpB-NarQ-NarX-like"/>
    <property type="match status" value="1"/>
</dbReference>
<dbReference type="AlphaFoldDB" id="A0A1H1YP58"/>
<feature type="domain" description="GAF" evidence="4">
    <location>
        <begin position="199"/>
        <end position="346"/>
    </location>
</feature>
<dbReference type="Pfam" id="PF07730">
    <property type="entry name" value="HisKA_3"/>
    <property type="match status" value="1"/>
</dbReference>
<dbReference type="GO" id="GO:0046983">
    <property type="term" value="F:protein dimerization activity"/>
    <property type="evidence" value="ECO:0007669"/>
    <property type="project" value="InterPro"/>
</dbReference>
<dbReference type="Gene3D" id="3.30.565.10">
    <property type="entry name" value="Histidine kinase-like ATPase, C-terminal domain"/>
    <property type="match status" value="1"/>
</dbReference>
<keyword evidence="6" id="KW-1185">Reference proteome</keyword>
<dbReference type="PANTHER" id="PTHR24421">
    <property type="entry name" value="NITRATE/NITRITE SENSOR PROTEIN NARX-RELATED"/>
    <property type="match status" value="1"/>
</dbReference>
<dbReference type="STRING" id="546871.SAMN04488543_3371"/>
<reference evidence="5 6" key="1">
    <citation type="submission" date="2016-10" db="EMBL/GenBank/DDBJ databases">
        <authorList>
            <person name="de Groot N.N."/>
        </authorList>
    </citation>
    <scope>NUCLEOTIDE SEQUENCE [LARGE SCALE GENOMIC DNA]</scope>
    <source>
        <strain evidence="5 6">DSM 21741</strain>
    </source>
</reference>
<dbReference type="RefSeq" id="WP_172826098.1">
    <property type="nucleotide sequence ID" value="NZ_LT629749.1"/>
</dbReference>
<dbReference type="Pfam" id="PF01590">
    <property type="entry name" value="GAF"/>
    <property type="match status" value="1"/>
</dbReference>
<feature type="domain" description="GAF" evidence="4">
    <location>
        <begin position="31"/>
        <end position="178"/>
    </location>
</feature>
<proteinExistence type="predicted"/>
<dbReference type="Gene3D" id="3.30.450.40">
    <property type="match status" value="2"/>
</dbReference>
<dbReference type="InterPro" id="IPR011712">
    <property type="entry name" value="Sig_transdc_His_kin_sub3_dim/P"/>
</dbReference>
<dbReference type="GO" id="GO:0016020">
    <property type="term" value="C:membrane"/>
    <property type="evidence" value="ECO:0007669"/>
    <property type="project" value="InterPro"/>
</dbReference>
<gene>
    <name evidence="5" type="ORF">SAMN04488543_3371</name>
</gene>
<dbReference type="SMART" id="SM00065">
    <property type="entry name" value="GAF"/>
    <property type="match status" value="2"/>
</dbReference>
<dbReference type="InterPro" id="IPR003018">
    <property type="entry name" value="GAF"/>
</dbReference>
<dbReference type="InterPro" id="IPR050482">
    <property type="entry name" value="Sensor_HK_TwoCompSys"/>
</dbReference>
<organism evidence="5 6">
    <name type="scientific">Friedmanniella luteola</name>
    <dbReference type="NCBI Taxonomy" id="546871"/>
    <lineage>
        <taxon>Bacteria</taxon>
        <taxon>Bacillati</taxon>
        <taxon>Actinomycetota</taxon>
        <taxon>Actinomycetes</taxon>
        <taxon>Propionibacteriales</taxon>
        <taxon>Nocardioidaceae</taxon>
        <taxon>Friedmanniella</taxon>
    </lineage>
</organism>
<dbReference type="Gene3D" id="1.20.5.1930">
    <property type="match status" value="1"/>
</dbReference>
<dbReference type="Pfam" id="PF02518">
    <property type="entry name" value="HATPase_c"/>
    <property type="match status" value="1"/>
</dbReference>
<dbReference type="SUPFAM" id="SSF55874">
    <property type="entry name" value="ATPase domain of HSP90 chaperone/DNA topoisomerase II/histidine kinase"/>
    <property type="match status" value="1"/>
</dbReference>
<evidence type="ECO:0000256" key="3">
    <source>
        <dbReference type="ARBA" id="ARBA00023012"/>
    </source>
</evidence>
<keyword evidence="1" id="KW-0808">Transferase</keyword>
<evidence type="ECO:0000259" key="4">
    <source>
        <dbReference type="SMART" id="SM00065"/>
    </source>
</evidence>
<evidence type="ECO:0000313" key="5">
    <source>
        <dbReference type="EMBL" id="SDT22896.1"/>
    </source>
</evidence>
<dbReference type="EMBL" id="LT629749">
    <property type="protein sequence ID" value="SDT22896.1"/>
    <property type="molecule type" value="Genomic_DNA"/>
</dbReference>
<evidence type="ECO:0000256" key="2">
    <source>
        <dbReference type="ARBA" id="ARBA00022777"/>
    </source>
</evidence>
<keyword evidence="3" id="KW-0902">Two-component regulatory system</keyword>
<accession>A0A1H1YP58</accession>
<keyword evidence="2 5" id="KW-0418">Kinase</keyword>
<name>A0A1H1YP58_9ACTN</name>
<dbReference type="PANTHER" id="PTHR24421:SF56">
    <property type="entry name" value="OXYGEN SENSOR HISTIDINE KINASE RESPONSE REGULATOR DOST"/>
    <property type="match status" value="1"/>
</dbReference>
<dbReference type="Proteomes" id="UP000199092">
    <property type="component" value="Chromosome I"/>
</dbReference>
<dbReference type="InterPro" id="IPR036890">
    <property type="entry name" value="HATPase_C_sf"/>
</dbReference>
<sequence>MLDAAAGTHDSSAARLQKLVEANHAIVAELTLDDLLRRVVRSAREVAGAQYAALGVFSVEGLLEQFIHCGMDDQTVAAIGELPKGRGLIGALLDHPEPIRLPAVADDHRSAGVPEGHPPMGAFLGVPIRSASTAYGNLYLANGVGRPEFSPEDQNLVTALAATASIAIENARLHGQSQRRQDWLRASAQVSHRLLASADEGPVLAEIAGSVRRLTEADAVAILLPAPDDPGQLVMEVVDGLGAEGLKGLRVDLQGSQVQQVLVEERGRVLAGFQQRIDAIAELRSLPPLRHVVALPLQGAGRRRGAIIAVRMGDVPFSPTDLELAEGFVSQAGLALELADARSDHHKLAMLEDRARIARELHDHVVQKLFAAGLTLQGTATMVGDPDLRRRLTGAIDNLDDTIRTIRTSIFELQEPNLPGASVRGRVMQVLGEMTPVLGFAPLLSFEGPLDTVVDEQLGSEVEAVLRESLTNAAKHAGATAVTVDLVTTGRTLTMTVSDDGVGLRPSARRSGLSNLRFRAERRGGRLELDRGPAGGLLLRWSIPLPG</sequence>
<evidence type="ECO:0000313" key="6">
    <source>
        <dbReference type="Proteomes" id="UP000199092"/>
    </source>
</evidence>
<dbReference type="SUPFAM" id="SSF55781">
    <property type="entry name" value="GAF domain-like"/>
    <property type="match status" value="2"/>
</dbReference>
<evidence type="ECO:0000256" key="1">
    <source>
        <dbReference type="ARBA" id="ARBA00022679"/>
    </source>
</evidence>
<protein>
    <submittedName>
        <fullName evidence="5">Signal transduction histidine kinase</fullName>
    </submittedName>
</protein>
<dbReference type="InterPro" id="IPR003594">
    <property type="entry name" value="HATPase_dom"/>
</dbReference>